<dbReference type="EMBL" id="VTEG01000003">
    <property type="protein sequence ID" value="TYS00296.1"/>
    <property type="molecule type" value="Genomic_DNA"/>
</dbReference>
<feature type="transmembrane region" description="Helical" evidence="1">
    <location>
        <begin position="198"/>
        <end position="215"/>
    </location>
</feature>
<name>A0A5D4MGV6_9BACI</name>
<keyword evidence="1" id="KW-1133">Transmembrane helix</keyword>
<sequence>MKRINKNSVPFIMLSFLHIALLIYTLLKKRDRKTITLLLSNVAFAYIFEYFTFNVLQSYIYNPKILKKRQLDNALGALLSQAIYIPITGTFLSIFRLRWPSKFLAIIYFHLIELYFLKINNYRLHWWKPIYTSLLLPVFFAWSDFWSSNLQKKNNKGFLWISTYLSLGVITKTLLFILDIFKKPKIGLGLFHTWREHFLISPLYMLIFSGLAILPAVRNHFLTKAAVMLIMFTFNLLLSRLKIINNRATFLWVTIQNLFMLYLSPKIKEFIFPKTQED</sequence>
<reference evidence="2 3" key="1">
    <citation type="submission" date="2019-08" db="EMBL/GenBank/DDBJ databases">
        <title>Bacillus genomes from the desert of Cuatro Cienegas, Coahuila.</title>
        <authorList>
            <person name="Olmedo-Alvarez G."/>
        </authorList>
    </citation>
    <scope>NUCLEOTIDE SEQUENCE [LARGE SCALE GENOMIC DNA]</scope>
    <source>
        <strain evidence="2 3">CH128b_4D</strain>
    </source>
</reference>
<keyword evidence="1" id="KW-0812">Transmembrane</keyword>
<feature type="transmembrane region" description="Helical" evidence="1">
    <location>
        <begin position="158"/>
        <end position="178"/>
    </location>
</feature>
<gene>
    <name evidence="2" type="ORF">FZC84_07065</name>
</gene>
<feature type="transmembrane region" description="Helical" evidence="1">
    <location>
        <begin position="129"/>
        <end position="146"/>
    </location>
</feature>
<protein>
    <submittedName>
        <fullName evidence="2">Uncharacterized protein</fullName>
    </submittedName>
</protein>
<dbReference type="Proteomes" id="UP000325182">
    <property type="component" value="Unassembled WGS sequence"/>
</dbReference>
<feature type="transmembrane region" description="Helical" evidence="1">
    <location>
        <begin position="9"/>
        <end position="27"/>
    </location>
</feature>
<accession>A0A5D4MGV6</accession>
<dbReference type="RefSeq" id="WP_148953386.1">
    <property type="nucleotide sequence ID" value="NZ_VTEG01000003.1"/>
</dbReference>
<proteinExistence type="predicted"/>
<evidence type="ECO:0000313" key="3">
    <source>
        <dbReference type="Proteomes" id="UP000325182"/>
    </source>
</evidence>
<feature type="transmembrane region" description="Helical" evidence="1">
    <location>
        <begin position="74"/>
        <end position="95"/>
    </location>
</feature>
<feature type="transmembrane region" description="Helical" evidence="1">
    <location>
        <begin position="33"/>
        <end position="53"/>
    </location>
</feature>
<evidence type="ECO:0000313" key="2">
    <source>
        <dbReference type="EMBL" id="TYS00296.1"/>
    </source>
</evidence>
<keyword evidence="1" id="KW-0472">Membrane</keyword>
<evidence type="ECO:0000256" key="1">
    <source>
        <dbReference type="SAM" id="Phobius"/>
    </source>
</evidence>
<organism evidence="2 3">
    <name type="scientific">Rossellomorea vietnamensis</name>
    <dbReference type="NCBI Taxonomy" id="218284"/>
    <lineage>
        <taxon>Bacteria</taxon>
        <taxon>Bacillati</taxon>
        <taxon>Bacillota</taxon>
        <taxon>Bacilli</taxon>
        <taxon>Bacillales</taxon>
        <taxon>Bacillaceae</taxon>
        <taxon>Rossellomorea</taxon>
    </lineage>
</organism>
<dbReference type="AlphaFoldDB" id="A0A5D4MGV6"/>
<comment type="caution">
    <text evidence="2">The sequence shown here is derived from an EMBL/GenBank/DDBJ whole genome shotgun (WGS) entry which is preliminary data.</text>
</comment>